<name>A0AAD4AFY0_9GAMM</name>
<dbReference type="GO" id="GO:0003677">
    <property type="term" value="F:DNA binding"/>
    <property type="evidence" value="ECO:0007669"/>
    <property type="project" value="UniProtKB-KW"/>
</dbReference>
<dbReference type="Pfam" id="PF00155">
    <property type="entry name" value="Aminotran_1_2"/>
    <property type="match status" value="1"/>
</dbReference>
<dbReference type="InterPro" id="IPR036388">
    <property type="entry name" value="WH-like_DNA-bd_sf"/>
</dbReference>
<dbReference type="GO" id="GO:0030170">
    <property type="term" value="F:pyridoxal phosphate binding"/>
    <property type="evidence" value="ECO:0007669"/>
    <property type="project" value="InterPro"/>
</dbReference>
<dbReference type="Proteomes" id="UP000016487">
    <property type="component" value="Unassembled WGS sequence"/>
</dbReference>
<keyword evidence="2" id="KW-0663">Pyridoxal phosphate</keyword>
<dbReference type="CDD" id="cd07377">
    <property type="entry name" value="WHTH_GntR"/>
    <property type="match status" value="1"/>
</dbReference>
<dbReference type="InterPro" id="IPR004839">
    <property type="entry name" value="Aminotransferase_I/II_large"/>
</dbReference>
<dbReference type="Gene3D" id="3.90.1150.10">
    <property type="entry name" value="Aspartate Aminotransferase, domain 1"/>
    <property type="match status" value="1"/>
</dbReference>
<evidence type="ECO:0000256" key="2">
    <source>
        <dbReference type="ARBA" id="ARBA00022898"/>
    </source>
</evidence>
<proteinExistence type="inferred from homology"/>
<evidence type="ECO:0000256" key="5">
    <source>
        <dbReference type="ARBA" id="ARBA00023163"/>
    </source>
</evidence>
<dbReference type="SMART" id="SM00345">
    <property type="entry name" value="HTH_GNTR"/>
    <property type="match status" value="1"/>
</dbReference>
<keyword evidence="5" id="KW-0804">Transcription</keyword>
<dbReference type="CDD" id="cd00609">
    <property type="entry name" value="AAT_like"/>
    <property type="match status" value="1"/>
</dbReference>
<dbReference type="InterPro" id="IPR051446">
    <property type="entry name" value="HTH_trans_reg/aminotransferase"/>
</dbReference>
<evidence type="ECO:0000313" key="7">
    <source>
        <dbReference type="EMBL" id="KAF7765128.1"/>
    </source>
</evidence>
<gene>
    <name evidence="7" type="ORF">PCIT_b1278</name>
</gene>
<keyword evidence="4" id="KW-0238">DNA-binding</keyword>
<keyword evidence="3" id="KW-0805">Transcription regulation</keyword>
<dbReference type="GO" id="GO:0003700">
    <property type="term" value="F:DNA-binding transcription factor activity"/>
    <property type="evidence" value="ECO:0007669"/>
    <property type="project" value="InterPro"/>
</dbReference>
<dbReference type="AlphaFoldDB" id="A0AAD4AFY0"/>
<reference evidence="7" key="1">
    <citation type="journal article" date="2012" name="J. Bacteriol.">
        <title>Genome sequences of type strains of seven species of the marine bacterium Pseudoalteromonas.</title>
        <authorList>
            <person name="Xie B.B."/>
            <person name="Shu Y.L."/>
            <person name="Qin Q.L."/>
            <person name="Rong J.C."/>
            <person name="Zhang X.Y."/>
            <person name="Chen X.L."/>
            <person name="Shi M."/>
            <person name="He H.L."/>
            <person name="Zhou B.C."/>
            <person name="Zhang Y.Z."/>
        </authorList>
    </citation>
    <scope>NUCLEOTIDE SEQUENCE</scope>
    <source>
        <strain evidence="7">DSM 8771</strain>
    </source>
</reference>
<dbReference type="Pfam" id="PF00392">
    <property type="entry name" value="GntR"/>
    <property type="match status" value="1"/>
</dbReference>
<dbReference type="SUPFAM" id="SSF53383">
    <property type="entry name" value="PLP-dependent transferases"/>
    <property type="match status" value="1"/>
</dbReference>
<evidence type="ECO:0000259" key="6">
    <source>
        <dbReference type="PROSITE" id="PS50949"/>
    </source>
</evidence>
<dbReference type="PANTHER" id="PTHR46577:SF2">
    <property type="entry name" value="TRANSCRIPTIONAL REGULATORY PROTEIN"/>
    <property type="match status" value="1"/>
</dbReference>
<accession>A0AAD4AFY0</accession>
<reference evidence="7" key="2">
    <citation type="submission" date="2015-03" db="EMBL/GenBank/DDBJ databases">
        <title>Genome sequence of Pseudoalteromonas citrea.</title>
        <authorList>
            <person name="Xie B.-B."/>
            <person name="Rong J.-C."/>
            <person name="Qin Q.-L."/>
            <person name="Zhang Y.-Z."/>
        </authorList>
    </citation>
    <scope>NUCLEOTIDE SEQUENCE</scope>
    <source>
        <strain evidence="7">DSM 8771</strain>
    </source>
</reference>
<comment type="similarity">
    <text evidence="1">In the C-terminal section; belongs to the class-I pyridoxal-phosphate-dependent aminotransferase family.</text>
</comment>
<evidence type="ECO:0000313" key="8">
    <source>
        <dbReference type="Proteomes" id="UP000016487"/>
    </source>
</evidence>
<dbReference type="InterPro" id="IPR015422">
    <property type="entry name" value="PyrdxlP-dep_Trfase_small"/>
</dbReference>
<dbReference type="SUPFAM" id="SSF46785">
    <property type="entry name" value="Winged helix' DNA-binding domain"/>
    <property type="match status" value="1"/>
</dbReference>
<comment type="caution">
    <text evidence="7">The sequence shown here is derived from an EMBL/GenBank/DDBJ whole genome shotgun (WGS) entry which is preliminary data.</text>
</comment>
<sequence>MIGTVLNVFEGTDEPFVAPEVSAFKYRQVMNYITDAIEQGRFEAGEKLPSIRVLSELLTVSKNSVIRAYEILEAQDMVYSVARSGYRVNVLAKQESTALAPPTDVDLLSVAKEVLTVSKERHVMPAGSAHPSSELPAVKQLYAEIGRHSRRQTHTPSHYQLPPGDTNLLKQVLKITEQNGISSKPSDIVITNGAQQAISLAFRAITSPGDIVAIETPCYFGLLLMLESLGLKVLEIPCDTVSGMDINALESALQQWPIKAVLVTPNFSNPSGALMPVPSRKRLLEVCKGISIIEDDVFGGLAYAKPLPSLKMMDENESVIYVSSLSKTLDSRLRIGWVVSHKYQASISKRLISESMGGHNLIQSAVADFLSTGKYKQHLRRAQKLYQENNQQFCKLLRQALDSHCVLKGGYQLTMPKGSFLCWLVLPSSVCGYRVYRQALVKGISILPGRLFATNRQFEHCIRFSLANFHDTIQWRDAITELADIIALQLK</sequence>
<dbReference type="Gene3D" id="1.10.10.10">
    <property type="entry name" value="Winged helix-like DNA-binding domain superfamily/Winged helix DNA-binding domain"/>
    <property type="match status" value="1"/>
</dbReference>
<dbReference type="InterPro" id="IPR036390">
    <property type="entry name" value="WH_DNA-bd_sf"/>
</dbReference>
<dbReference type="EMBL" id="AHBZ03000027">
    <property type="protein sequence ID" value="KAF7765128.1"/>
    <property type="molecule type" value="Genomic_DNA"/>
</dbReference>
<dbReference type="InterPro" id="IPR015424">
    <property type="entry name" value="PyrdxlP-dep_Trfase"/>
</dbReference>
<dbReference type="PANTHER" id="PTHR46577">
    <property type="entry name" value="HTH-TYPE TRANSCRIPTIONAL REGULATORY PROTEIN GABR"/>
    <property type="match status" value="1"/>
</dbReference>
<evidence type="ECO:0000256" key="4">
    <source>
        <dbReference type="ARBA" id="ARBA00023125"/>
    </source>
</evidence>
<dbReference type="InterPro" id="IPR015421">
    <property type="entry name" value="PyrdxlP-dep_Trfase_major"/>
</dbReference>
<organism evidence="7 8">
    <name type="scientific">Pseudoalteromonas citrea</name>
    <dbReference type="NCBI Taxonomy" id="43655"/>
    <lineage>
        <taxon>Bacteria</taxon>
        <taxon>Pseudomonadati</taxon>
        <taxon>Pseudomonadota</taxon>
        <taxon>Gammaproteobacteria</taxon>
        <taxon>Alteromonadales</taxon>
        <taxon>Pseudoalteromonadaceae</taxon>
        <taxon>Pseudoalteromonas</taxon>
    </lineage>
</organism>
<feature type="domain" description="HTH gntR-type" evidence="6">
    <location>
        <begin position="23"/>
        <end position="91"/>
    </location>
</feature>
<evidence type="ECO:0000256" key="3">
    <source>
        <dbReference type="ARBA" id="ARBA00023015"/>
    </source>
</evidence>
<dbReference type="Gene3D" id="3.40.640.10">
    <property type="entry name" value="Type I PLP-dependent aspartate aminotransferase-like (Major domain)"/>
    <property type="match status" value="1"/>
</dbReference>
<dbReference type="PROSITE" id="PS50949">
    <property type="entry name" value="HTH_GNTR"/>
    <property type="match status" value="1"/>
</dbReference>
<protein>
    <recommendedName>
        <fullName evidence="6">HTH gntR-type domain-containing protein</fullName>
    </recommendedName>
</protein>
<dbReference type="InterPro" id="IPR000524">
    <property type="entry name" value="Tscrpt_reg_HTH_GntR"/>
</dbReference>
<evidence type="ECO:0000256" key="1">
    <source>
        <dbReference type="ARBA" id="ARBA00005384"/>
    </source>
</evidence>